<evidence type="ECO:0000259" key="4">
    <source>
        <dbReference type="PROSITE" id="PS50043"/>
    </source>
</evidence>
<name>A0A7Y7IF97_9MICC</name>
<protein>
    <recommendedName>
        <fullName evidence="4">HTH luxR-type domain-containing protein</fullName>
    </recommendedName>
</protein>
<sequence>MGAEERRRWSSLVRQEALAAVMAHLKNPQLYGAAIIGPRGVGKTTLARRVEHRLLASTHVVRIFGTGADTGADTEVPYGAFNVLMARLSDHQAETPAAILQKIVDLVNQDAGGRPAVIVLDELPGIDTASMGVLMQLVLSGTAKLLVMARSTSELPEDLVWMVKDGLVATERIDVFTRAEVRTLLARALDGTVAESVVGAFHTSSSGNPLVLQALVNENLNSGALRRHGDIWVLVGRQRETAANILADLVESRLARQPESVRAGLEKFALLRRAPLPVAIRALGPESLSELEERGFLTISPGPKSEVSLVEPYLGETIRDGLTAEGKARHFQEMSGVLAMEPAAMDQQQLLTIAAWVNDAGMVMKPKAALAAARAAVRFFDPQLALACCAHIPRGHPRQVQAAQIRSRAYFILANYTMAVAALESLAPDVLSALPPEAYASWAMDLTSALLWVPGGYSRIEELLAEVAWRIQQAGAGGGQTARAEKYLKLARFEFQVHRGEFAQVAGELDAGSKDPDDREYRLNCASLLALVRAATGRELDAIALSRAITAEAAEHDLVLRMGEWHLKGRVLSMTWTGQWRAAEKLLKDAVEVSSGRTQFRGGVMELALGLAYTYAGRGADAADVLLVAAAQLEVRDTYNSLELAYSALAFAFAQIHDVPNARRYLAKARDVTAYTLWVNRSMAEFFQLMALRWLDDASAAPRLVASAEIDIAKGRFTTASMNLFGATTHGSSEQYRLLEETSVKRQGPMAAVNVALARAHREGSAALALQAAEGAHALELAAVESRCAVVALDLARNAGEMRLSREAQRRLDLLVPQVPVFPVAPHAAAVPLTTRERQVAALAVRGMANREIASRIGVSIRTVEGHLYQVFAKTGITSRAELGQGMDL</sequence>
<dbReference type="RefSeq" id="WP_176634138.1">
    <property type="nucleotide sequence ID" value="NZ_JAAMFM010000005.1"/>
</dbReference>
<dbReference type="PRINTS" id="PR00038">
    <property type="entry name" value="HTHLUXR"/>
</dbReference>
<dbReference type="SUPFAM" id="SSF46894">
    <property type="entry name" value="C-terminal effector domain of the bipartite response regulators"/>
    <property type="match status" value="1"/>
</dbReference>
<dbReference type="SMART" id="SM00382">
    <property type="entry name" value="AAA"/>
    <property type="match status" value="1"/>
</dbReference>
<accession>A0A7Y7IF97</accession>
<keyword evidence="6" id="KW-1185">Reference proteome</keyword>
<keyword evidence="2" id="KW-0238">DNA-binding</keyword>
<evidence type="ECO:0000256" key="2">
    <source>
        <dbReference type="ARBA" id="ARBA00023125"/>
    </source>
</evidence>
<evidence type="ECO:0000313" key="6">
    <source>
        <dbReference type="Proteomes" id="UP000543556"/>
    </source>
</evidence>
<evidence type="ECO:0000256" key="1">
    <source>
        <dbReference type="ARBA" id="ARBA00023015"/>
    </source>
</evidence>
<dbReference type="InterPro" id="IPR016032">
    <property type="entry name" value="Sig_transdc_resp-reg_C-effctor"/>
</dbReference>
<dbReference type="Gene3D" id="1.10.10.10">
    <property type="entry name" value="Winged helix-like DNA-binding domain superfamily/Winged helix DNA-binding domain"/>
    <property type="match status" value="1"/>
</dbReference>
<dbReference type="PANTHER" id="PTHR44688:SF16">
    <property type="entry name" value="DNA-BINDING TRANSCRIPTIONAL ACTIVATOR DEVR_DOSR"/>
    <property type="match status" value="1"/>
</dbReference>
<dbReference type="PANTHER" id="PTHR44688">
    <property type="entry name" value="DNA-BINDING TRANSCRIPTIONAL ACTIVATOR DEVR_DOSR"/>
    <property type="match status" value="1"/>
</dbReference>
<dbReference type="GO" id="GO:0006355">
    <property type="term" value="P:regulation of DNA-templated transcription"/>
    <property type="evidence" value="ECO:0007669"/>
    <property type="project" value="InterPro"/>
</dbReference>
<gene>
    <name evidence="5" type="ORF">G6034_05725</name>
</gene>
<dbReference type="PROSITE" id="PS50043">
    <property type="entry name" value="HTH_LUXR_2"/>
    <property type="match status" value="1"/>
</dbReference>
<dbReference type="Pfam" id="PF00196">
    <property type="entry name" value="GerE"/>
    <property type="match status" value="1"/>
</dbReference>
<keyword evidence="1" id="KW-0805">Transcription regulation</keyword>
<dbReference type="InterPro" id="IPR027417">
    <property type="entry name" value="P-loop_NTPase"/>
</dbReference>
<reference evidence="5 6" key="1">
    <citation type="submission" date="2020-02" db="EMBL/GenBank/DDBJ databases">
        <title>Genome sequence of strain AETb3-4.</title>
        <authorList>
            <person name="Gao J."/>
            <person name="Zhang X."/>
        </authorList>
    </citation>
    <scope>NUCLEOTIDE SEQUENCE [LARGE SCALE GENOMIC DNA]</scope>
    <source>
        <strain evidence="5 6">AETb3-4</strain>
    </source>
</reference>
<keyword evidence="3" id="KW-0804">Transcription</keyword>
<dbReference type="InterPro" id="IPR036388">
    <property type="entry name" value="WH-like_DNA-bd_sf"/>
</dbReference>
<dbReference type="SMART" id="SM00421">
    <property type="entry name" value="HTH_LUXR"/>
    <property type="match status" value="1"/>
</dbReference>
<dbReference type="InterPro" id="IPR003593">
    <property type="entry name" value="AAA+_ATPase"/>
</dbReference>
<dbReference type="SUPFAM" id="SSF52540">
    <property type="entry name" value="P-loop containing nucleoside triphosphate hydrolases"/>
    <property type="match status" value="1"/>
</dbReference>
<feature type="domain" description="HTH luxR-type" evidence="4">
    <location>
        <begin position="826"/>
        <end position="889"/>
    </location>
</feature>
<dbReference type="Gene3D" id="3.40.50.300">
    <property type="entry name" value="P-loop containing nucleotide triphosphate hydrolases"/>
    <property type="match status" value="1"/>
</dbReference>
<organism evidence="5 6">
    <name type="scientific">Arthrobacter wenxiniae</name>
    <dbReference type="NCBI Taxonomy" id="2713570"/>
    <lineage>
        <taxon>Bacteria</taxon>
        <taxon>Bacillati</taxon>
        <taxon>Actinomycetota</taxon>
        <taxon>Actinomycetes</taxon>
        <taxon>Micrococcales</taxon>
        <taxon>Micrococcaceae</taxon>
        <taxon>Arthrobacter</taxon>
    </lineage>
</organism>
<dbReference type="AlphaFoldDB" id="A0A7Y7IF97"/>
<evidence type="ECO:0000313" key="5">
    <source>
        <dbReference type="EMBL" id="NVM94414.1"/>
    </source>
</evidence>
<dbReference type="InterPro" id="IPR000792">
    <property type="entry name" value="Tscrpt_reg_LuxR_C"/>
</dbReference>
<dbReference type="EMBL" id="JAAMFM010000005">
    <property type="protein sequence ID" value="NVM94414.1"/>
    <property type="molecule type" value="Genomic_DNA"/>
</dbReference>
<dbReference type="Proteomes" id="UP000543556">
    <property type="component" value="Unassembled WGS sequence"/>
</dbReference>
<dbReference type="CDD" id="cd06170">
    <property type="entry name" value="LuxR_C_like"/>
    <property type="match status" value="1"/>
</dbReference>
<proteinExistence type="predicted"/>
<comment type="caution">
    <text evidence="5">The sequence shown here is derived from an EMBL/GenBank/DDBJ whole genome shotgun (WGS) entry which is preliminary data.</text>
</comment>
<dbReference type="GO" id="GO:0003677">
    <property type="term" value="F:DNA binding"/>
    <property type="evidence" value="ECO:0007669"/>
    <property type="project" value="UniProtKB-KW"/>
</dbReference>
<evidence type="ECO:0000256" key="3">
    <source>
        <dbReference type="ARBA" id="ARBA00023163"/>
    </source>
</evidence>